<dbReference type="InterPro" id="IPR023299">
    <property type="entry name" value="ATPase_P-typ_cyto_dom_N"/>
</dbReference>
<dbReference type="SMART" id="SM00831">
    <property type="entry name" value="Cation_ATPase_N"/>
    <property type="match status" value="1"/>
</dbReference>
<dbReference type="PANTHER" id="PTHR24093:SF284">
    <property type="entry name" value="PLASMA MEMBRANE CALCIUM-TRANSPORTING ATPASE 3"/>
    <property type="match status" value="1"/>
</dbReference>
<dbReference type="AlphaFoldDB" id="A0A8C1RXD7"/>
<dbReference type="InterPro" id="IPR004014">
    <property type="entry name" value="ATPase_P-typ_cation-transptr_N"/>
</dbReference>
<dbReference type="InterPro" id="IPR059000">
    <property type="entry name" value="ATPase_P-type_domA"/>
</dbReference>
<feature type="region of interest" description="Disordered" evidence="20">
    <location>
        <begin position="1"/>
        <end position="24"/>
    </location>
</feature>
<dbReference type="Pfam" id="PF08282">
    <property type="entry name" value="Hydrolase_3"/>
    <property type="match status" value="1"/>
</dbReference>
<dbReference type="SFLD" id="SFLDF00027">
    <property type="entry name" value="p-type_atpase"/>
    <property type="match status" value="1"/>
</dbReference>
<evidence type="ECO:0000256" key="18">
    <source>
        <dbReference type="RuleBase" id="RU361146"/>
    </source>
</evidence>
<proteinExistence type="inferred from homology"/>
<dbReference type="InterPro" id="IPR018303">
    <property type="entry name" value="ATPase_P-typ_P_site"/>
</dbReference>
<feature type="coiled-coil region" evidence="19">
    <location>
        <begin position="1063"/>
        <end position="1090"/>
    </location>
</feature>
<dbReference type="PRINTS" id="PR00121">
    <property type="entry name" value="NAKATPASE"/>
</dbReference>
<keyword evidence="6 18" id="KW-0109">Calcium transport</keyword>
<dbReference type="Pfam" id="PF12424">
    <property type="entry name" value="ATP_Ca_trans_C"/>
    <property type="match status" value="1"/>
</dbReference>
<evidence type="ECO:0000256" key="20">
    <source>
        <dbReference type="SAM" id="MobiDB-lite"/>
    </source>
</evidence>
<dbReference type="SUPFAM" id="SSF81665">
    <property type="entry name" value="Calcium ATPase, transmembrane domain M"/>
    <property type="match status" value="1"/>
</dbReference>
<dbReference type="SUPFAM" id="SSF81653">
    <property type="entry name" value="Calcium ATPase, transduction domain A"/>
    <property type="match status" value="1"/>
</dbReference>
<dbReference type="InterPro" id="IPR044492">
    <property type="entry name" value="P_typ_ATPase_HD_dom"/>
</dbReference>
<dbReference type="InterPro" id="IPR006408">
    <property type="entry name" value="P-type_ATPase_IIB"/>
</dbReference>
<dbReference type="GO" id="GO:0016887">
    <property type="term" value="F:ATP hydrolysis activity"/>
    <property type="evidence" value="ECO:0007669"/>
    <property type="project" value="InterPro"/>
</dbReference>
<dbReference type="FunFam" id="3.40.50.1000:FF:000007">
    <property type="entry name" value="Calcium-transporting ATPase"/>
    <property type="match status" value="1"/>
</dbReference>
<dbReference type="InterPro" id="IPR006068">
    <property type="entry name" value="ATPase_P-typ_cation-transptr_C"/>
</dbReference>
<dbReference type="GO" id="GO:0098978">
    <property type="term" value="C:glutamatergic synapse"/>
    <property type="evidence" value="ECO:0007669"/>
    <property type="project" value="UniProtKB-ARBA"/>
</dbReference>
<dbReference type="GO" id="GO:0005516">
    <property type="term" value="F:calmodulin binding"/>
    <property type="evidence" value="ECO:0007669"/>
    <property type="project" value="UniProtKB-KW"/>
</dbReference>
<keyword evidence="10 18" id="KW-0106">Calcium</keyword>
<feature type="transmembrane region" description="Helical" evidence="18">
    <location>
        <begin position="916"/>
        <end position="934"/>
    </location>
</feature>
<dbReference type="CDD" id="cd02081">
    <property type="entry name" value="P-type_ATPase_Ca_PMCA-like"/>
    <property type="match status" value="1"/>
</dbReference>
<keyword evidence="7 18" id="KW-0812">Transmembrane</keyword>
<dbReference type="Proteomes" id="UP000694427">
    <property type="component" value="Unplaced"/>
</dbReference>
<dbReference type="SMR" id="A0A8C1RXD7"/>
<feature type="transmembrane region" description="Helical" evidence="18">
    <location>
        <begin position="992"/>
        <end position="1012"/>
    </location>
</feature>
<dbReference type="Pfam" id="PF00690">
    <property type="entry name" value="Cation_ATPase_N"/>
    <property type="match status" value="1"/>
</dbReference>
<dbReference type="GO" id="GO:0046872">
    <property type="term" value="F:metal ion binding"/>
    <property type="evidence" value="ECO:0007669"/>
    <property type="project" value="UniProtKB-KW"/>
</dbReference>
<feature type="compositionally biased region" description="Low complexity" evidence="20">
    <location>
        <begin position="1186"/>
        <end position="1196"/>
    </location>
</feature>
<dbReference type="Ensembl" id="ENSCCRT00010135240.1">
    <property type="protein sequence ID" value="ENSCCRP00010121776.1"/>
    <property type="gene ID" value="ENSCCRG00010053132.1"/>
</dbReference>
<protein>
    <recommendedName>
        <fullName evidence="18">Calcium-transporting ATPase</fullName>
        <ecNumber evidence="18">7.2.2.10</ecNumber>
    </recommendedName>
</protein>
<dbReference type="GO" id="GO:0005886">
    <property type="term" value="C:plasma membrane"/>
    <property type="evidence" value="ECO:0007669"/>
    <property type="project" value="UniProtKB-SubCell"/>
</dbReference>
<evidence type="ECO:0000256" key="6">
    <source>
        <dbReference type="ARBA" id="ARBA00022568"/>
    </source>
</evidence>
<dbReference type="InterPro" id="IPR022141">
    <property type="entry name" value="ATP_Ca_trans_C"/>
</dbReference>
<dbReference type="InterPro" id="IPR023298">
    <property type="entry name" value="ATPase_P-typ_TM_dom_sf"/>
</dbReference>
<keyword evidence="9 18" id="KW-0547">Nucleotide-binding</keyword>
<keyword evidence="8" id="KW-0479">Metal-binding</keyword>
<evidence type="ECO:0000256" key="4">
    <source>
        <dbReference type="ARBA" id="ARBA00022475"/>
    </source>
</evidence>
<evidence type="ECO:0000256" key="17">
    <source>
        <dbReference type="ARBA" id="ARBA00023136"/>
    </source>
</evidence>
<evidence type="ECO:0000313" key="22">
    <source>
        <dbReference type="Ensembl" id="ENSCCRP00010121776.1"/>
    </source>
</evidence>
<keyword evidence="12" id="KW-0460">Magnesium</keyword>
<comment type="caution">
    <text evidence="18">Lacks conserved residue(s) required for the propagation of feature annotation.</text>
</comment>
<feature type="region of interest" description="Disordered" evidence="20">
    <location>
        <begin position="1166"/>
        <end position="1197"/>
    </location>
</feature>
<dbReference type="SFLD" id="SFLDG00002">
    <property type="entry name" value="C1.7:_P-type_atpase_like"/>
    <property type="match status" value="1"/>
</dbReference>
<dbReference type="FunFam" id="1.20.1110.10:FF:000008">
    <property type="entry name" value="Calcium-transporting ATPase"/>
    <property type="match status" value="1"/>
</dbReference>
<gene>
    <name evidence="22 24" type="primary">LOC109068745</name>
</gene>
<evidence type="ECO:0000256" key="13">
    <source>
        <dbReference type="ARBA" id="ARBA00022860"/>
    </source>
</evidence>
<feature type="transmembrane region" description="Helical" evidence="18">
    <location>
        <begin position="954"/>
        <end position="972"/>
    </location>
</feature>
<organism evidence="22 23">
    <name type="scientific">Cyprinus carpio</name>
    <name type="common">Common carp</name>
    <dbReference type="NCBI Taxonomy" id="7962"/>
    <lineage>
        <taxon>Eukaryota</taxon>
        <taxon>Metazoa</taxon>
        <taxon>Chordata</taxon>
        <taxon>Craniata</taxon>
        <taxon>Vertebrata</taxon>
        <taxon>Euteleostomi</taxon>
        <taxon>Actinopterygii</taxon>
        <taxon>Neopterygii</taxon>
        <taxon>Teleostei</taxon>
        <taxon>Ostariophysi</taxon>
        <taxon>Cypriniformes</taxon>
        <taxon>Cyprinidae</taxon>
        <taxon>Cyprininae</taxon>
        <taxon>Cyprinus</taxon>
    </lineage>
</organism>
<evidence type="ECO:0000256" key="9">
    <source>
        <dbReference type="ARBA" id="ARBA00022741"/>
    </source>
</evidence>
<keyword evidence="14" id="KW-1278">Translocase</keyword>
<evidence type="ECO:0000256" key="16">
    <source>
        <dbReference type="ARBA" id="ARBA00023065"/>
    </source>
</evidence>
<reference evidence="24" key="1">
    <citation type="submission" date="2025-04" db="UniProtKB">
        <authorList>
            <consortium name="RefSeq"/>
        </authorList>
    </citation>
    <scope>IDENTIFICATION</scope>
    <source>
        <tissue evidence="24">Muscle</tissue>
    </source>
</reference>
<dbReference type="GO" id="GO:0005524">
    <property type="term" value="F:ATP binding"/>
    <property type="evidence" value="ECO:0007669"/>
    <property type="project" value="UniProtKB-KW"/>
</dbReference>
<dbReference type="EC" id="7.2.2.10" evidence="18"/>
<dbReference type="SUPFAM" id="SSF81660">
    <property type="entry name" value="Metal cation-transporting ATPase, ATP-binding domain N"/>
    <property type="match status" value="1"/>
</dbReference>
<feature type="transmembrane region" description="Helical" evidence="18">
    <location>
        <begin position="404"/>
        <end position="430"/>
    </location>
</feature>
<dbReference type="NCBIfam" id="TIGR01517">
    <property type="entry name" value="ATPase-IIB_Ca"/>
    <property type="match status" value="1"/>
</dbReference>
<evidence type="ECO:0000256" key="3">
    <source>
        <dbReference type="ARBA" id="ARBA00022448"/>
    </source>
</evidence>
<dbReference type="Gene3D" id="2.70.150.10">
    <property type="entry name" value="Calcium-transporting ATPase, cytoplasmic transduction domain A"/>
    <property type="match status" value="1"/>
</dbReference>
<feature type="domain" description="Cation-transporting P-type ATPase N-terminal" evidence="21">
    <location>
        <begin position="50"/>
        <end position="126"/>
    </location>
</feature>
<dbReference type="SFLD" id="SFLDS00003">
    <property type="entry name" value="Haloacid_Dehalogenase"/>
    <property type="match status" value="1"/>
</dbReference>
<reference evidence="22" key="2">
    <citation type="submission" date="2025-05" db="UniProtKB">
        <authorList>
            <consortium name="Ensembl"/>
        </authorList>
    </citation>
    <scope>IDENTIFICATION</scope>
</reference>
<dbReference type="FunFam" id="3.40.1110.10:FF:000032">
    <property type="entry name" value="Calcium-transporting ATPase"/>
    <property type="match status" value="1"/>
</dbReference>
<keyword evidence="23" id="KW-1185">Reference proteome</keyword>
<evidence type="ECO:0000313" key="23">
    <source>
        <dbReference type="Proteomes" id="UP000694427"/>
    </source>
</evidence>
<feature type="compositionally biased region" description="Basic and acidic residues" evidence="20">
    <location>
        <begin position="11"/>
        <end position="24"/>
    </location>
</feature>
<dbReference type="RefSeq" id="XP_042585409.1">
    <property type="nucleotide sequence ID" value="XM_042729475.1"/>
</dbReference>
<keyword evidence="17 18" id="KW-0472">Membrane</keyword>
<dbReference type="Proteomes" id="UP001155660">
    <property type="component" value="Chromosome B8"/>
</dbReference>
<keyword evidence="3 18" id="KW-0813">Transport</keyword>
<dbReference type="NCBIfam" id="TIGR01494">
    <property type="entry name" value="ATPase_P-type"/>
    <property type="match status" value="3"/>
</dbReference>
<evidence type="ECO:0000256" key="1">
    <source>
        <dbReference type="ARBA" id="ARBA00004651"/>
    </source>
</evidence>
<dbReference type="InterPro" id="IPR001757">
    <property type="entry name" value="P_typ_ATPase"/>
</dbReference>
<dbReference type="GO" id="GO:0051480">
    <property type="term" value="P:regulation of cytosolic calcium ion concentration"/>
    <property type="evidence" value="ECO:0007669"/>
    <property type="project" value="TreeGrafter"/>
</dbReference>
<keyword evidence="15 18" id="KW-1133">Transmembrane helix</keyword>
<dbReference type="InterPro" id="IPR036412">
    <property type="entry name" value="HAD-like_sf"/>
</dbReference>
<evidence type="ECO:0000259" key="21">
    <source>
        <dbReference type="SMART" id="SM00831"/>
    </source>
</evidence>
<sequence length="1233" mass="136321">MGDLGNSTVDFHPKKPGMDKGDHEGDFGVTVEELSSLMELRGPEALQKIQENYTDTETLCHRLKTSPADGLSDNPADLEKRRQVFGMNFIPPKKPKTFLQLVWEALQDVTLIILEIAAIISLGLSFYQPPGGDSEACGNVSSGAEDEGEAEAGWIEGAAILLSVLCVVLVTAFNDWSKEKQFRGLQSRIEQEQRFAVVRNGTVIQIPVAEIVVGDIAQIKYGDLLPADGVLIQGNDLKIDESSLTGESDHVRKSIAKDPMLLSGTHVMEGSGKMVVTAVGVNSQTGIIFTLLGAGEMEEEKKDCKKAKKQDEAVAMEMQPLKSAEGGEVEEKEKKKASVPKKEKSVLQGKLTKLAVQIGKAGLVMSAITVIILMLYFVIETFVIQGMTWLTECTPIYVQYFVKFFIIGVTVLVVAVPEGLPLAVTISLAYSVKKMMKDNNLVRHLDACETMGNATAICSDKTGTLTTNRMTVVQIYIGDQLFREIPRPDQINPKIVELITSAIAVNCAYTSKIMAADKEGGLPKQVGNKTECALLGLVLDLKQEYQAVREQIPEEKLYKVYTFNSVRKSMSTVIQMPDGSFRLYSKGASEILLKKCSFVLGRDGEARAFRPRDKDEMVKKVIEPMACNGLRTICIAYRELPADPMPDWDNETDIVSNLICITVVGIEDPVRAEVPEAIRKCQRAGITVRMVTGDNINTARAIAAKCGIIHPGDDFLCMEGKEFNRRIRNEKGEIEQELIDKVWPKLRVLARSSPTDKHTLVKGIIDSTILEQRQVVAVTGDGTNDGPALKKADVGFAMGIAGTDVAKEASDIILTDDNFSSIVKAVMWGRNVYDSISKFLQFQLTVNVVAVIVAFTGACITQDSPLKAVQMLWVNLIMDTFASLALATEPPTEALLLRKPYGRNNPLISRTMMKNILGHAVFQLIIIFTLLFVGEKIFDIDSGRNAPLHSPPSEHYTIIFNTFVLMQLFNEINARKIHGERNVFDGIFSNPIFCSIVLGTFAIQIVIVQFGGKPFSCSPLNVEQWLWCLFVGMGELIWGQVIASVPTHQLKCLKEAGHGPDPDEIMDEDLAEDEDEIDHAERELRRGQILWFRGLNRIQTQIRVVKAFRSSLYDGIDRPESRNSIHDFQAHPEFIITDSVHNIPLIDETDVDDESERSNHNHVRVALRHPGPHSQPQGPQRPPRSRYPSRPLRQQSLPVTLNCNNNAAESRVYLGSSVSPCPVSPLHSLETCL</sequence>
<dbReference type="PANTHER" id="PTHR24093">
    <property type="entry name" value="CATION TRANSPORTING ATPASE"/>
    <property type="match status" value="1"/>
</dbReference>
<keyword evidence="11 18" id="KW-0067">ATP-binding</keyword>
<evidence type="ECO:0000256" key="8">
    <source>
        <dbReference type="ARBA" id="ARBA00022723"/>
    </source>
</evidence>
<evidence type="ECO:0000256" key="12">
    <source>
        <dbReference type="ARBA" id="ARBA00022842"/>
    </source>
</evidence>
<comment type="similarity">
    <text evidence="2 18">Belongs to the cation transport ATPase (P-type) (TC 3.A.3) family. Type IIB subfamily.</text>
</comment>
<comment type="function">
    <text evidence="18">Catalyzes the hydrolysis of ATP coupled with the transport of calcium.</text>
</comment>
<evidence type="ECO:0000256" key="19">
    <source>
        <dbReference type="SAM" id="Coils"/>
    </source>
</evidence>
<evidence type="ECO:0000256" key="2">
    <source>
        <dbReference type="ARBA" id="ARBA00006124"/>
    </source>
</evidence>
<evidence type="ECO:0000256" key="7">
    <source>
        <dbReference type="ARBA" id="ARBA00022692"/>
    </source>
</evidence>
<evidence type="ECO:0000256" key="10">
    <source>
        <dbReference type="ARBA" id="ARBA00022837"/>
    </source>
</evidence>
<accession>A0A8C1RXD7</accession>
<dbReference type="Gene3D" id="1.20.1110.10">
    <property type="entry name" value="Calcium-transporting ATPase, transmembrane domain"/>
    <property type="match status" value="3"/>
</dbReference>
<keyword evidence="5" id="KW-0597">Phosphoprotein</keyword>
<dbReference type="Pfam" id="PF00689">
    <property type="entry name" value="Cation_ATPase_C"/>
    <property type="match status" value="1"/>
</dbReference>
<comment type="catalytic activity">
    <reaction evidence="18">
        <text>Ca(2+)(in) + ATP + H2O = Ca(2+)(out) + ADP + phosphate + H(+)</text>
        <dbReference type="Rhea" id="RHEA:18105"/>
        <dbReference type="ChEBI" id="CHEBI:15377"/>
        <dbReference type="ChEBI" id="CHEBI:15378"/>
        <dbReference type="ChEBI" id="CHEBI:29108"/>
        <dbReference type="ChEBI" id="CHEBI:30616"/>
        <dbReference type="ChEBI" id="CHEBI:43474"/>
        <dbReference type="ChEBI" id="CHEBI:456216"/>
        <dbReference type="EC" id="7.2.2.10"/>
    </reaction>
</comment>
<dbReference type="PROSITE" id="PS00154">
    <property type="entry name" value="ATPASE_E1_E2"/>
    <property type="match status" value="1"/>
</dbReference>
<evidence type="ECO:0000313" key="24">
    <source>
        <dbReference type="RefSeq" id="XP_042585409.1"/>
    </source>
</evidence>
<dbReference type="InterPro" id="IPR008250">
    <property type="entry name" value="ATPase_P-typ_transduc_dom_A_sf"/>
</dbReference>
<feature type="transmembrane region" description="Helical" evidence="18">
    <location>
        <begin position="363"/>
        <end position="384"/>
    </location>
</feature>
<dbReference type="FunFam" id="2.70.150.10:FF:000001">
    <property type="entry name" value="Calcium-transporting ATPase"/>
    <property type="match status" value="1"/>
</dbReference>
<dbReference type="GO" id="GO:0005388">
    <property type="term" value="F:P-type calcium transporter activity"/>
    <property type="evidence" value="ECO:0007669"/>
    <property type="project" value="UniProtKB-EC"/>
</dbReference>
<keyword evidence="16 18" id="KW-0406">Ion transport</keyword>
<dbReference type="Pfam" id="PF13246">
    <property type="entry name" value="Cation_ATPase"/>
    <property type="match status" value="1"/>
</dbReference>
<keyword evidence="4" id="KW-1003">Cell membrane</keyword>
<dbReference type="GO" id="GO:0030165">
    <property type="term" value="F:PDZ domain binding"/>
    <property type="evidence" value="ECO:0007669"/>
    <property type="project" value="TreeGrafter"/>
</dbReference>
<evidence type="ECO:0000256" key="14">
    <source>
        <dbReference type="ARBA" id="ARBA00022967"/>
    </source>
</evidence>
<comment type="subcellular location">
    <subcellularLocation>
        <location evidence="1">Cell membrane</location>
        <topology evidence="1">Multi-pass membrane protein</topology>
    </subcellularLocation>
    <subcellularLocation>
        <location evidence="18">Membrane</location>
        <topology evidence="18">Multi-pass membrane protein</topology>
    </subcellularLocation>
</comment>
<dbReference type="Pfam" id="PF00122">
    <property type="entry name" value="E1-E2_ATPase"/>
    <property type="match status" value="1"/>
</dbReference>
<dbReference type="PRINTS" id="PR00119">
    <property type="entry name" value="CATATPASE"/>
</dbReference>
<keyword evidence="19" id="KW-0175">Coiled coil</keyword>
<evidence type="ECO:0000256" key="15">
    <source>
        <dbReference type="ARBA" id="ARBA00022989"/>
    </source>
</evidence>
<evidence type="ECO:0000256" key="5">
    <source>
        <dbReference type="ARBA" id="ARBA00022553"/>
    </source>
</evidence>
<evidence type="ECO:0000256" key="11">
    <source>
        <dbReference type="ARBA" id="ARBA00022840"/>
    </source>
</evidence>
<dbReference type="Gene3D" id="3.40.1110.10">
    <property type="entry name" value="Calcium-transporting ATPase, cytoplasmic domain N"/>
    <property type="match status" value="1"/>
</dbReference>
<dbReference type="FunFam" id="1.20.1110.10:FF:000001">
    <property type="entry name" value="Calcium-transporting ATPase"/>
    <property type="match status" value="1"/>
</dbReference>
<keyword evidence="13" id="KW-0112">Calmodulin-binding</keyword>
<dbReference type="GeneID" id="109068745"/>
<dbReference type="SUPFAM" id="SSF56784">
    <property type="entry name" value="HAD-like"/>
    <property type="match status" value="1"/>
</dbReference>
<name>A0A8C1RXD7_CYPCA</name>
<dbReference type="FunFam" id="1.20.1110.10:FF:000002">
    <property type="entry name" value="Calcium-transporting ATPase"/>
    <property type="match status" value="1"/>
</dbReference>